<dbReference type="InterPro" id="IPR034660">
    <property type="entry name" value="DinB/YfiT-like"/>
</dbReference>
<evidence type="ECO:0000259" key="1">
    <source>
        <dbReference type="Pfam" id="PF12867"/>
    </source>
</evidence>
<name>A0A6M6BGP6_9BACT</name>
<protein>
    <submittedName>
        <fullName evidence="2">DinB family protein</fullName>
    </submittedName>
</protein>
<dbReference type="Pfam" id="PF12867">
    <property type="entry name" value="DinB_2"/>
    <property type="match status" value="1"/>
</dbReference>
<reference evidence="2 3" key="1">
    <citation type="submission" date="2020-05" db="EMBL/GenBank/DDBJ databases">
        <title>Complete genome sequence of Hymenobacter sp. TS19 in Coasted Sand Dune.</title>
        <authorList>
            <person name="Lee J.-H."/>
            <person name="Jung J.-H."/>
            <person name="Jeong S."/>
            <person name="Zhao L."/>
            <person name="Kim M.-K."/>
            <person name="Seo H.-S."/>
            <person name="Lim S."/>
        </authorList>
    </citation>
    <scope>NUCLEOTIDE SEQUENCE [LARGE SCALE GENOMIC DNA]</scope>
    <source>
        <strain evidence="2 3">TS19</strain>
    </source>
</reference>
<sequence>MTPATLPEVWLRGPLPHMPALLQPLAHALLQAREEVTAALGQFPDELLAARPAGVASVGFHLRHLSGVLDRMQTYARHEPLSAEQFRYLAAEKDGPVTPSTPDTTTALVQRFQEAVEQMLHTLRTTPEVVLPEFRPVGRQALPSTVIGLLTHAAEHTTRHVGQLLVTARVAQAGRQGA</sequence>
<organism evidence="2 3">
    <name type="scientific">Hymenobacter taeanensis</name>
    <dbReference type="NCBI Taxonomy" id="2735321"/>
    <lineage>
        <taxon>Bacteria</taxon>
        <taxon>Pseudomonadati</taxon>
        <taxon>Bacteroidota</taxon>
        <taxon>Cytophagia</taxon>
        <taxon>Cytophagales</taxon>
        <taxon>Hymenobacteraceae</taxon>
        <taxon>Hymenobacter</taxon>
    </lineage>
</organism>
<dbReference type="Gene3D" id="1.20.120.450">
    <property type="entry name" value="dinb family like domain"/>
    <property type="match status" value="1"/>
</dbReference>
<gene>
    <name evidence="2" type="ORF">HMJ29_10615</name>
</gene>
<dbReference type="EMBL" id="CP053538">
    <property type="protein sequence ID" value="QJX47366.1"/>
    <property type="molecule type" value="Genomic_DNA"/>
</dbReference>
<proteinExistence type="predicted"/>
<dbReference type="Proteomes" id="UP000501623">
    <property type="component" value="Chromosome"/>
</dbReference>
<dbReference type="RefSeq" id="WP_171591458.1">
    <property type="nucleotide sequence ID" value="NZ_CP053538.1"/>
</dbReference>
<evidence type="ECO:0000313" key="3">
    <source>
        <dbReference type="Proteomes" id="UP000501623"/>
    </source>
</evidence>
<dbReference type="SUPFAM" id="SSF109854">
    <property type="entry name" value="DinB/YfiT-like putative metalloenzymes"/>
    <property type="match status" value="1"/>
</dbReference>
<evidence type="ECO:0000313" key="2">
    <source>
        <dbReference type="EMBL" id="QJX47366.1"/>
    </source>
</evidence>
<dbReference type="KEGG" id="hts:HMJ29_10615"/>
<accession>A0A6M6BGP6</accession>
<feature type="domain" description="DinB-like" evidence="1">
    <location>
        <begin position="29"/>
        <end position="164"/>
    </location>
</feature>
<dbReference type="AlphaFoldDB" id="A0A6M6BGP6"/>
<keyword evidence="3" id="KW-1185">Reference proteome</keyword>
<dbReference type="InterPro" id="IPR024775">
    <property type="entry name" value="DinB-like"/>
</dbReference>